<dbReference type="EMBL" id="JAOTOJ010000006">
    <property type="protein sequence ID" value="KAK9399771.1"/>
    <property type="molecule type" value="Genomic_DNA"/>
</dbReference>
<evidence type="ECO:0000313" key="2">
    <source>
        <dbReference type="Proteomes" id="UP001474421"/>
    </source>
</evidence>
<reference evidence="1 2" key="1">
    <citation type="journal article" date="2024" name="Proc. Natl. Acad. Sci. U.S.A.">
        <title>The genetic regulatory architecture and epigenomic basis for age-related changes in rattlesnake venom.</title>
        <authorList>
            <person name="Hogan M.P."/>
            <person name="Holding M.L."/>
            <person name="Nystrom G.S."/>
            <person name="Colston T.J."/>
            <person name="Bartlett D.A."/>
            <person name="Mason A.J."/>
            <person name="Ellsworth S.A."/>
            <person name="Rautsaw R.M."/>
            <person name="Lawrence K.C."/>
            <person name="Strickland J.L."/>
            <person name="He B."/>
            <person name="Fraser P."/>
            <person name="Margres M.J."/>
            <person name="Gilbert D.M."/>
            <person name="Gibbs H.L."/>
            <person name="Parkinson C.L."/>
            <person name="Rokyta D.R."/>
        </authorList>
    </citation>
    <scope>NUCLEOTIDE SEQUENCE [LARGE SCALE GENOMIC DNA]</scope>
    <source>
        <strain evidence="1">DRR0105</strain>
    </source>
</reference>
<gene>
    <name evidence="1" type="ORF">NXF25_012790</name>
</gene>
<sequence length="155" mass="17245">MMKFKPNQTRTYDREGFKKRAACLCFRSEREDEVRAGFWKAAACGLEENESNRGYRSRGCRAQTRSLLPSFPPSPPAINPFGSFVCGVCRKDLACRPLASPVGPCPAPSPAWLTGSQDLAAWKIIFSRDQPNSRFWNAGTAGRQWASAEALRGQR</sequence>
<dbReference type="Proteomes" id="UP001474421">
    <property type="component" value="Unassembled WGS sequence"/>
</dbReference>
<dbReference type="AlphaFoldDB" id="A0AAW1BDC9"/>
<organism evidence="1 2">
    <name type="scientific">Crotalus adamanteus</name>
    <name type="common">Eastern diamondback rattlesnake</name>
    <dbReference type="NCBI Taxonomy" id="8729"/>
    <lineage>
        <taxon>Eukaryota</taxon>
        <taxon>Metazoa</taxon>
        <taxon>Chordata</taxon>
        <taxon>Craniata</taxon>
        <taxon>Vertebrata</taxon>
        <taxon>Euteleostomi</taxon>
        <taxon>Lepidosauria</taxon>
        <taxon>Squamata</taxon>
        <taxon>Bifurcata</taxon>
        <taxon>Unidentata</taxon>
        <taxon>Episquamata</taxon>
        <taxon>Toxicofera</taxon>
        <taxon>Serpentes</taxon>
        <taxon>Colubroidea</taxon>
        <taxon>Viperidae</taxon>
        <taxon>Crotalinae</taxon>
        <taxon>Crotalus</taxon>
    </lineage>
</organism>
<accession>A0AAW1BDC9</accession>
<proteinExistence type="predicted"/>
<protein>
    <submittedName>
        <fullName evidence="1">Diphosphoinositol polyphosphate phosphohydrolase 2</fullName>
    </submittedName>
</protein>
<comment type="caution">
    <text evidence="1">The sequence shown here is derived from an EMBL/GenBank/DDBJ whole genome shotgun (WGS) entry which is preliminary data.</text>
</comment>
<evidence type="ECO:0000313" key="1">
    <source>
        <dbReference type="EMBL" id="KAK9399771.1"/>
    </source>
</evidence>
<name>A0AAW1BDC9_CROAD</name>
<keyword evidence="2" id="KW-1185">Reference proteome</keyword>